<gene>
    <name evidence="2" type="ORF">T9R20_01960</name>
</gene>
<evidence type="ECO:0000313" key="2">
    <source>
        <dbReference type="EMBL" id="WQB70746.1"/>
    </source>
</evidence>
<evidence type="ECO:0000313" key="3">
    <source>
        <dbReference type="Proteomes" id="UP001324533"/>
    </source>
</evidence>
<feature type="region of interest" description="Disordered" evidence="1">
    <location>
        <begin position="1"/>
        <end position="39"/>
    </location>
</feature>
<dbReference type="RefSeq" id="WP_322410882.1">
    <property type="nucleotide sequence ID" value="NZ_CP139779.1"/>
</dbReference>
<sequence>MSNYSDTSVSGTTGGAPGSSGTLDTAKSEASDLAHTAGGEAKAVVDVAKTEAASVAHEAKSQAKDLFAQSQQELKDQARTQQQRVASGLRTVGGDLQSMADRAESDSFAADLVRQVSSRVSSASAWLSDREPADVLDEVKRFARRRPGVFILSAAIAGVVVGRLTRALATNAADAKKSDAAGAAPQRTASPVSDASLIEPTVGGAADELSVAEPTPIYAQSTAGAAGPTHPVTEDGDVRRDSL</sequence>
<name>A0ABZ0VBL8_9MICO</name>
<protein>
    <submittedName>
        <fullName evidence="2">Uncharacterized protein</fullName>
    </submittedName>
</protein>
<feature type="region of interest" description="Disordered" evidence="1">
    <location>
        <begin position="173"/>
        <end position="243"/>
    </location>
</feature>
<reference evidence="2 3" key="1">
    <citation type="submission" date="2023-06" db="EMBL/GenBank/DDBJ databases">
        <title>Rock-solubilizing bacteria, Microbacterium invictum, promotes re-establishment of vegetation in rocky wasteland by accelerating rock bio-weathering and reshaping soil bacterial community.</title>
        <authorList>
            <person name="Liu C."/>
        </authorList>
    </citation>
    <scope>NUCLEOTIDE SEQUENCE [LARGE SCALE GENOMIC DNA]</scope>
    <source>
        <strain evidence="2 3">X-18</strain>
    </source>
</reference>
<keyword evidence="3" id="KW-1185">Reference proteome</keyword>
<dbReference type="Proteomes" id="UP001324533">
    <property type="component" value="Chromosome"/>
</dbReference>
<dbReference type="EMBL" id="CP139779">
    <property type="protein sequence ID" value="WQB70746.1"/>
    <property type="molecule type" value="Genomic_DNA"/>
</dbReference>
<proteinExistence type="predicted"/>
<accession>A0ABZ0VBL8</accession>
<organism evidence="2 3">
    <name type="scientific">Microbacterium invictum</name>
    <dbReference type="NCBI Taxonomy" id="515415"/>
    <lineage>
        <taxon>Bacteria</taxon>
        <taxon>Bacillati</taxon>
        <taxon>Actinomycetota</taxon>
        <taxon>Actinomycetes</taxon>
        <taxon>Micrococcales</taxon>
        <taxon>Microbacteriaceae</taxon>
        <taxon>Microbacterium</taxon>
    </lineage>
</organism>
<evidence type="ECO:0000256" key="1">
    <source>
        <dbReference type="SAM" id="MobiDB-lite"/>
    </source>
</evidence>
<feature type="compositionally biased region" description="Basic and acidic residues" evidence="1">
    <location>
        <begin position="232"/>
        <end position="243"/>
    </location>
</feature>